<proteinExistence type="predicted"/>
<dbReference type="GO" id="GO:0000785">
    <property type="term" value="C:chromatin"/>
    <property type="evidence" value="ECO:0007669"/>
    <property type="project" value="TreeGrafter"/>
</dbReference>
<dbReference type="OrthoDB" id="1875751at2759"/>
<organism evidence="5 6">
    <name type="scientific">Actinia tenebrosa</name>
    <name type="common">Australian red waratah sea anemone</name>
    <dbReference type="NCBI Taxonomy" id="6105"/>
    <lineage>
        <taxon>Eukaryota</taxon>
        <taxon>Metazoa</taxon>
        <taxon>Cnidaria</taxon>
        <taxon>Anthozoa</taxon>
        <taxon>Hexacorallia</taxon>
        <taxon>Actiniaria</taxon>
        <taxon>Actiniidae</taxon>
        <taxon>Actinia</taxon>
    </lineage>
</organism>
<protein>
    <submittedName>
        <fullName evidence="6">Heterogeneous nuclear ribonucleoprotein D-like isoform X1</fullName>
    </submittedName>
</protein>
<dbReference type="GO" id="GO:0010468">
    <property type="term" value="P:regulation of gene expression"/>
    <property type="evidence" value="ECO:0007669"/>
    <property type="project" value="TreeGrafter"/>
</dbReference>
<dbReference type="FunCoup" id="A0A6P8HNI8">
    <property type="interactions" value="3639"/>
</dbReference>
<dbReference type="InterPro" id="IPR012677">
    <property type="entry name" value="Nucleotide-bd_a/b_plait_sf"/>
</dbReference>
<keyword evidence="3" id="KW-0694">RNA-binding</keyword>
<accession>A0A6P8HNI8</accession>
<dbReference type="InterPro" id="IPR000504">
    <property type="entry name" value="RRM_dom"/>
</dbReference>
<dbReference type="SUPFAM" id="SSF54928">
    <property type="entry name" value="RNA-binding domain, RBD"/>
    <property type="match status" value="2"/>
</dbReference>
<feature type="domain" description="RRM" evidence="4">
    <location>
        <begin position="29"/>
        <end position="106"/>
    </location>
</feature>
<feature type="domain" description="RRM" evidence="4">
    <location>
        <begin position="118"/>
        <end position="195"/>
    </location>
</feature>
<dbReference type="PANTHER" id="PTHR48033">
    <property type="entry name" value="RNA-BINDING (RRM/RBD/RNP MOTIFS) FAMILY PROTEIN"/>
    <property type="match status" value="1"/>
</dbReference>
<dbReference type="Proteomes" id="UP000515163">
    <property type="component" value="Unplaced"/>
</dbReference>
<dbReference type="Pfam" id="PF00076">
    <property type="entry name" value="RRM_1"/>
    <property type="match status" value="2"/>
</dbReference>
<keyword evidence="2" id="KW-0539">Nucleus</keyword>
<dbReference type="GeneID" id="116293308"/>
<evidence type="ECO:0000256" key="3">
    <source>
        <dbReference type="PROSITE-ProRule" id="PRU00176"/>
    </source>
</evidence>
<dbReference type="Gene3D" id="3.30.70.330">
    <property type="match status" value="2"/>
</dbReference>
<evidence type="ECO:0000259" key="4">
    <source>
        <dbReference type="PROSITE" id="PS50102"/>
    </source>
</evidence>
<dbReference type="GO" id="GO:0003723">
    <property type="term" value="F:RNA binding"/>
    <property type="evidence" value="ECO:0007669"/>
    <property type="project" value="UniProtKB-UniRule"/>
</dbReference>
<dbReference type="CDD" id="cd12325">
    <property type="entry name" value="RRM1_hnRNPA_hnRNPD_like"/>
    <property type="match status" value="1"/>
</dbReference>
<sequence>MSENNVLNGIIDTSLGPNKTRMTKDDDIGKLFVGGLSYDTSKDSLKSYFSKFGDVVGVDIKFDPLTGRPRGFAFVQFKDQSQADAVLQTGPHILDGRTIDPKHAAPIGKVKPPHLRVKKIFVGGLKPDTSDDKIRDYFAKYAPVKEIEYITEHSSNKRRGFCFVSFDSEDTVDKICETQFHNIDGNKVEVKRALPKELQQQQAVLRAAAATGRGVIPALAPFAGVVTGRLRPTAIGRAGAIRPGVGIGASGYPYTLYGGGLGASAATFDPALYGASFGVASYPGYSPGTYPPGYPAAAAAAYEYGTYGAVSRASDVRYADTSDMIGSFPHRGSGIAGSDDTRPQAYNVPLSMSPLIRLSPNRTGANE</sequence>
<evidence type="ECO:0000256" key="2">
    <source>
        <dbReference type="ARBA" id="ARBA00023242"/>
    </source>
</evidence>
<dbReference type="GO" id="GO:0005654">
    <property type="term" value="C:nucleoplasm"/>
    <property type="evidence" value="ECO:0007669"/>
    <property type="project" value="TreeGrafter"/>
</dbReference>
<evidence type="ECO:0000313" key="6">
    <source>
        <dbReference type="RefSeq" id="XP_031556578.1"/>
    </source>
</evidence>
<evidence type="ECO:0000313" key="5">
    <source>
        <dbReference type="Proteomes" id="UP000515163"/>
    </source>
</evidence>
<dbReference type="InParanoid" id="A0A6P8HNI8"/>
<dbReference type="AlphaFoldDB" id="A0A6P8HNI8"/>
<dbReference type="InterPro" id="IPR035979">
    <property type="entry name" value="RBD_domain_sf"/>
</dbReference>
<keyword evidence="5" id="KW-1185">Reference proteome</keyword>
<dbReference type="PROSITE" id="PS50102">
    <property type="entry name" value="RRM"/>
    <property type="match status" value="2"/>
</dbReference>
<dbReference type="PANTHER" id="PTHR48033:SF10">
    <property type="entry name" value="RNA-BINDING PROTEIN SQUID"/>
    <property type="match status" value="1"/>
</dbReference>
<reference evidence="6" key="1">
    <citation type="submission" date="2025-08" db="UniProtKB">
        <authorList>
            <consortium name="RefSeq"/>
        </authorList>
    </citation>
    <scope>IDENTIFICATION</scope>
    <source>
        <tissue evidence="6">Tentacle</tissue>
    </source>
</reference>
<dbReference type="CDD" id="cd12329">
    <property type="entry name" value="RRM2_hnRNPD_like"/>
    <property type="match status" value="1"/>
</dbReference>
<dbReference type="SMART" id="SM00360">
    <property type="entry name" value="RRM"/>
    <property type="match status" value="2"/>
</dbReference>
<dbReference type="KEGG" id="aten:116293308"/>
<name>A0A6P8HNI8_ACTTE</name>
<gene>
    <name evidence="6" type="primary">LOC116293308</name>
</gene>
<evidence type="ECO:0000256" key="1">
    <source>
        <dbReference type="ARBA" id="ARBA00004123"/>
    </source>
</evidence>
<dbReference type="RefSeq" id="XP_031556578.1">
    <property type="nucleotide sequence ID" value="XM_031700718.1"/>
</dbReference>
<comment type="subcellular location">
    <subcellularLocation>
        <location evidence="1">Nucleus</location>
    </subcellularLocation>
</comment>